<dbReference type="AlphaFoldDB" id="A0AA37SVW1"/>
<dbReference type="InterPro" id="IPR007372">
    <property type="entry name" value="Lipid/polyisoprenoid-bd_YceI"/>
</dbReference>
<organism evidence="3 4">
    <name type="scientific">Portibacter lacus</name>
    <dbReference type="NCBI Taxonomy" id="1099794"/>
    <lineage>
        <taxon>Bacteria</taxon>
        <taxon>Pseudomonadati</taxon>
        <taxon>Bacteroidota</taxon>
        <taxon>Saprospiria</taxon>
        <taxon>Saprospirales</taxon>
        <taxon>Haliscomenobacteraceae</taxon>
        <taxon>Portibacter</taxon>
    </lineage>
</organism>
<feature type="domain" description="Lipid/polyisoprenoid-binding YceI-like" evidence="2">
    <location>
        <begin position="26"/>
        <end position="196"/>
    </location>
</feature>
<evidence type="ECO:0000313" key="3">
    <source>
        <dbReference type="EMBL" id="GLR19806.1"/>
    </source>
</evidence>
<dbReference type="Proteomes" id="UP001156666">
    <property type="component" value="Unassembled WGS sequence"/>
</dbReference>
<evidence type="ECO:0000313" key="4">
    <source>
        <dbReference type="Proteomes" id="UP001156666"/>
    </source>
</evidence>
<dbReference type="PANTHER" id="PTHR34406:SF1">
    <property type="entry name" value="PROTEIN YCEI"/>
    <property type="match status" value="1"/>
</dbReference>
<dbReference type="PANTHER" id="PTHR34406">
    <property type="entry name" value="PROTEIN YCEI"/>
    <property type="match status" value="1"/>
</dbReference>
<proteinExistence type="predicted"/>
<feature type="chain" id="PRO_5041327140" evidence="1">
    <location>
        <begin position="19"/>
        <end position="196"/>
    </location>
</feature>
<reference evidence="3" key="1">
    <citation type="journal article" date="2014" name="Int. J. Syst. Evol. Microbiol.">
        <title>Complete genome sequence of Corynebacterium casei LMG S-19264T (=DSM 44701T), isolated from a smear-ripened cheese.</title>
        <authorList>
            <consortium name="US DOE Joint Genome Institute (JGI-PGF)"/>
            <person name="Walter F."/>
            <person name="Albersmeier A."/>
            <person name="Kalinowski J."/>
            <person name="Ruckert C."/>
        </authorList>
    </citation>
    <scope>NUCLEOTIDE SEQUENCE</scope>
    <source>
        <strain evidence="3">NBRC 108769</strain>
    </source>
</reference>
<dbReference type="Gene3D" id="2.40.128.110">
    <property type="entry name" value="Lipid/polyisoprenoid-binding, YceI-like"/>
    <property type="match status" value="1"/>
</dbReference>
<dbReference type="SUPFAM" id="SSF101874">
    <property type="entry name" value="YceI-like"/>
    <property type="match status" value="1"/>
</dbReference>
<dbReference type="Pfam" id="PF04264">
    <property type="entry name" value="YceI"/>
    <property type="match status" value="1"/>
</dbReference>
<protein>
    <submittedName>
        <fullName evidence="3">Lipid-binding protein</fullName>
    </submittedName>
</protein>
<name>A0AA37SVW1_9BACT</name>
<dbReference type="RefSeq" id="WP_235295363.1">
    <property type="nucleotide sequence ID" value="NZ_BSOH01000036.1"/>
</dbReference>
<keyword evidence="1" id="KW-0732">Signal</keyword>
<reference evidence="3" key="2">
    <citation type="submission" date="2023-01" db="EMBL/GenBank/DDBJ databases">
        <title>Draft genome sequence of Portibacter lacus strain NBRC 108769.</title>
        <authorList>
            <person name="Sun Q."/>
            <person name="Mori K."/>
        </authorList>
    </citation>
    <scope>NUCLEOTIDE SEQUENCE</scope>
    <source>
        <strain evidence="3">NBRC 108769</strain>
    </source>
</reference>
<feature type="signal peptide" evidence="1">
    <location>
        <begin position="1"/>
        <end position="18"/>
    </location>
</feature>
<evidence type="ECO:0000259" key="2">
    <source>
        <dbReference type="SMART" id="SM00867"/>
    </source>
</evidence>
<dbReference type="SMART" id="SM00867">
    <property type="entry name" value="YceI"/>
    <property type="match status" value="1"/>
</dbReference>
<evidence type="ECO:0000256" key="1">
    <source>
        <dbReference type="SAM" id="SignalP"/>
    </source>
</evidence>
<keyword evidence="4" id="KW-1185">Reference proteome</keyword>
<gene>
    <name evidence="3" type="primary">yceI_3</name>
    <name evidence="3" type="ORF">GCM10007940_44220</name>
</gene>
<comment type="caution">
    <text evidence="3">The sequence shown here is derived from an EMBL/GenBank/DDBJ whole genome shotgun (WGS) entry which is preliminary data.</text>
</comment>
<sequence>MKKGFLMFLAATAFVAFSFTNVIIETLSADVMESEITWKGYKVTGSHTGTVMLKEGNLEFTDGALTGGNFAIDMATLGSTDLEGEWKGKLDGHLKSDDFFGVEKYPTANLVITKVAPKGTPGDYKVYGDLTIKETTEPITFYANVKEEGDKKVATASIKVDRSSYNVKYGSGSFFSGLGDKTIYDEFDLDVKLVVK</sequence>
<dbReference type="EMBL" id="BSOH01000036">
    <property type="protein sequence ID" value="GLR19806.1"/>
    <property type="molecule type" value="Genomic_DNA"/>
</dbReference>
<dbReference type="InterPro" id="IPR036761">
    <property type="entry name" value="TTHA0802/YceI-like_sf"/>
</dbReference>
<accession>A0AA37SVW1</accession>